<feature type="transmembrane region" description="Helical" evidence="6">
    <location>
        <begin position="156"/>
        <end position="176"/>
    </location>
</feature>
<dbReference type="PANTHER" id="PTHR22950">
    <property type="entry name" value="AMINO ACID TRANSPORTER"/>
    <property type="match status" value="1"/>
</dbReference>
<comment type="subcellular location">
    <subcellularLocation>
        <location evidence="1">Membrane</location>
        <topology evidence="1">Multi-pass membrane protein</topology>
    </subcellularLocation>
</comment>
<evidence type="ECO:0000256" key="4">
    <source>
        <dbReference type="ARBA" id="ARBA00023136"/>
    </source>
</evidence>
<dbReference type="EMBL" id="JAGEUA010000005">
    <property type="protein sequence ID" value="KAL0978745.1"/>
    <property type="molecule type" value="Genomic_DNA"/>
</dbReference>
<evidence type="ECO:0000256" key="1">
    <source>
        <dbReference type="ARBA" id="ARBA00004141"/>
    </source>
</evidence>
<feature type="transmembrane region" description="Helical" evidence="6">
    <location>
        <begin position="108"/>
        <end position="130"/>
    </location>
</feature>
<feature type="transmembrane region" description="Helical" evidence="6">
    <location>
        <begin position="382"/>
        <end position="404"/>
    </location>
</feature>
<accession>A0ABD0WUC2</accession>
<dbReference type="InterPro" id="IPR013057">
    <property type="entry name" value="AA_transpt_TM"/>
</dbReference>
<keyword evidence="9" id="KW-1185">Reference proteome</keyword>
<organism evidence="8 9">
    <name type="scientific">Umbra pygmaea</name>
    <name type="common">Eastern mudminnow</name>
    <dbReference type="NCBI Taxonomy" id="75934"/>
    <lineage>
        <taxon>Eukaryota</taxon>
        <taxon>Metazoa</taxon>
        <taxon>Chordata</taxon>
        <taxon>Craniata</taxon>
        <taxon>Vertebrata</taxon>
        <taxon>Euteleostomi</taxon>
        <taxon>Actinopterygii</taxon>
        <taxon>Neopterygii</taxon>
        <taxon>Teleostei</taxon>
        <taxon>Protacanthopterygii</taxon>
        <taxon>Esociformes</taxon>
        <taxon>Umbridae</taxon>
        <taxon>Umbra</taxon>
    </lineage>
</organism>
<protein>
    <recommendedName>
        <fullName evidence="7">Amino acid transporter transmembrane domain-containing protein</fullName>
    </recommendedName>
</protein>
<name>A0ABD0WUC2_UMBPY</name>
<feature type="transmembrane region" description="Helical" evidence="6">
    <location>
        <begin position="425"/>
        <end position="443"/>
    </location>
</feature>
<sequence length="522" mass="57677">MDQDLSEMSILRCSPNGKGHDLEDDTYVPLKTMPEELDTNGVPNARFDDADGILESEEFLPNGDGKKPLAFTDFEGKTSFGMSVFNLGNAIMGSGILGLAYAMANTGILLFLFLLTAVAVLSSYSIHLLLKSSGVVGIRAYEQLGYRAFGTPGKMAAGIAITLQNIGAMSSYLYIVKSEFPLVIQAFSRADPTDDLWYLNGNYLVVMVSISIILPLALMKQLGYLGYTSGFSLSCMVFFLIAVIYKKFQIHCPFDEYLAANHTVSDLNIHLNVTDSHATHDNGLLHEVDNSQCSTRMFTMNFQTAYTIPILAFAFVCHPEVLPIYTELRNPTKKRMQHVSNLSILVMYTMYFLAALFGYLTFYGNTEPELLHTYSRIDPYDTLILCVRVAVLTAVTLTVPIVLFPVRRALNQMFFATKSFSWIRHVIIAIVLLSFINMLVIFAPNILGIFGIIGATSAPCLIFIFPAVFYIRIVPKEQEPMRSSPKILAACFAGLGLAFMVMSMSFIIIDWTTGSSNSGGGH</sequence>
<feature type="domain" description="Amino acid transporter transmembrane" evidence="7">
    <location>
        <begin position="77"/>
        <end position="509"/>
    </location>
</feature>
<dbReference type="Proteomes" id="UP001557470">
    <property type="component" value="Unassembled WGS sequence"/>
</dbReference>
<feature type="transmembrane region" description="Helical" evidence="6">
    <location>
        <begin position="224"/>
        <end position="245"/>
    </location>
</feature>
<evidence type="ECO:0000256" key="3">
    <source>
        <dbReference type="ARBA" id="ARBA00022989"/>
    </source>
</evidence>
<dbReference type="PANTHER" id="PTHR22950:SF22">
    <property type="entry name" value="SODIUM-COUPLED NEUTRAL AMINO ACID TRANSPORTER 3"/>
    <property type="match status" value="1"/>
</dbReference>
<reference evidence="8 9" key="1">
    <citation type="submission" date="2024-06" db="EMBL/GenBank/DDBJ databases">
        <authorList>
            <person name="Pan Q."/>
            <person name="Wen M."/>
            <person name="Jouanno E."/>
            <person name="Zahm M."/>
            <person name="Klopp C."/>
            <person name="Cabau C."/>
            <person name="Louis A."/>
            <person name="Berthelot C."/>
            <person name="Parey E."/>
            <person name="Roest Crollius H."/>
            <person name="Montfort J."/>
            <person name="Robinson-Rechavi M."/>
            <person name="Bouchez O."/>
            <person name="Lampietro C."/>
            <person name="Lopez Roques C."/>
            <person name="Donnadieu C."/>
            <person name="Postlethwait J."/>
            <person name="Bobe J."/>
            <person name="Verreycken H."/>
            <person name="Guiguen Y."/>
        </authorList>
    </citation>
    <scope>NUCLEOTIDE SEQUENCE [LARGE SCALE GENOMIC DNA]</scope>
    <source>
        <strain evidence="8">Up_M1</strain>
        <tissue evidence="8">Testis</tissue>
    </source>
</reference>
<keyword evidence="4 6" id="KW-0472">Membrane</keyword>
<dbReference type="Pfam" id="PF01490">
    <property type="entry name" value="Aa_trans"/>
    <property type="match status" value="1"/>
</dbReference>
<feature type="transmembrane region" description="Helical" evidence="6">
    <location>
        <begin position="342"/>
        <end position="362"/>
    </location>
</feature>
<dbReference type="AlphaFoldDB" id="A0ABD0WUC2"/>
<evidence type="ECO:0000256" key="6">
    <source>
        <dbReference type="SAM" id="Phobius"/>
    </source>
</evidence>
<comment type="caution">
    <text evidence="8">The sequence shown here is derived from an EMBL/GenBank/DDBJ whole genome shotgun (WGS) entry which is preliminary data.</text>
</comment>
<evidence type="ECO:0000313" key="8">
    <source>
        <dbReference type="EMBL" id="KAL0978745.1"/>
    </source>
</evidence>
<feature type="transmembrane region" description="Helical" evidence="6">
    <location>
        <begin position="196"/>
        <end position="217"/>
    </location>
</feature>
<keyword evidence="2 6" id="KW-0812">Transmembrane</keyword>
<feature type="region of interest" description="Disordered" evidence="5">
    <location>
        <begin position="1"/>
        <end position="25"/>
    </location>
</feature>
<evidence type="ECO:0000313" key="9">
    <source>
        <dbReference type="Proteomes" id="UP001557470"/>
    </source>
</evidence>
<feature type="transmembrane region" description="Helical" evidence="6">
    <location>
        <begin position="84"/>
        <end position="102"/>
    </location>
</feature>
<evidence type="ECO:0000256" key="5">
    <source>
        <dbReference type="SAM" id="MobiDB-lite"/>
    </source>
</evidence>
<feature type="transmembrane region" description="Helical" evidence="6">
    <location>
        <begin position="449"/>
        <end position="475"/>
    </location>
</feature>
<gene>
    <name evidence="8" type="ORF">UPYG_G00174600</name>
</gene>
<evidence type="ECO:0000256" key="2">
    <source>
        <dbReference type="ARBA" id="ARBA00022692"/>
    </source>
</evidence>
<evidence type="ECO:0000259" key="7">
    <source>
        <dbReference type="Pfam" id="PF01490"/>
    </source>
</evidence>
<proteinExistence type="predicted"/>
<feature type="transmembrane region" description="Helical" evidence="6">
    <location>
        <begin position="487"/>
        <end position="509"/>
    </location>
</feature>
<dbReference type="GO" id="GO:0016020">
    <property type="term" value="C:membrane"/>
    <property type="evidence" value="ECO:0007669"/>
    <property type="project" value="UniProtKB-SubCell"/>
</dbReference>
<keyword evidence="3 6" id="KW-1133">Transmembrane helix</keyword>